<proteinExistence type="predicted"/>
<feature type="region of interest" description="Disordered" evidence="1">
    <location>
        <begin position="47"/>
        <end position="99"/>
    </location>
</feature>
<dbReference type="AlphaFoldDB" id="A0A166WY48"/>
<name>A0A166WY48_9PEZI</name>
<feature type="non-terminal residue" evidence="2">
    <location>
        <position position="1"/>
    </location>
</feature>
<evidence type="ECO:0000313" key="2">
    <source>
        <dbReference type="EMBL" id="KZL76099.1"/>
    </source>
</evidence>
<organism evidence="2 3">
    <name type="scientific">Colletotrichum tofieldiae</name>
    <dbReference type="NCBI Taxonomy" id="708197"/>
    <lineage>
        <taxon>Eukaryota</taxon>
        <taxon>Fungi</taxon>
        <taxon>Dikarya</taxon>
        <taxon>Ascomycota</taxon>
        <taxon>Pezizomycotina</taxon>
        <taxon>Sordariomycetes</taxon>
        <taxon>Hypocreomycetidae</taxon>
        <taxon>Glomerellales</taxon>
        <taxon>Glomerellaceae</taxon>
        <taxon>Colletotrichum</taxon>
        <taxon>Colletotrichum spaethianum species complex</taxon>
    </lineage>
</organism>
<dbReference type="EMBL" id="LFIV01000018">
    <property type="protein sequence ID" value="KZL76099.1"/>
    <property type="molecule type" value="Genomic_DNA"/>
</dbReference>
<keyword evidence="3" id="KW-1185">Reference proteome</keyword>
<gene>
    <name evidence="2" type="ORF">CT0861_09751</name>
</gene>
<sequence length="156" mass="17362">LGSAHRHERRSLPVCRRSRGLLLAQDLLGLFDQDLGPGRQACTGVTDYQSSHGSFHGGPGVASGVHRRLVDPPQPGVPPHHPPSHHSRRRSHLPGHQRRPLLSHRAGCLLLGLQRRRDHLCQALDTPSKRPQRLSRLDIARFSTQCIQPSQPRMVS</sequence>
<dbReference type="Proteomes" id="UP000076552">
    <property type="component" value="Unassembled WGS sequence"/>
</dbReference>
<accession>A0A166WY48</accession>
<evidence type="ECO:0000313" key="3">
    <source>
        <dbReference type="Proteomes" id="UP000076552"/>
    </source>
</evidence>
<evidence type="ECO:0000256" key="1">
    <source>
        <dbReference type="SAM" id="MobiDB-lite"/>
    </source>
</evidence>
<reference evidence="2 3" key="1">
    <citation type="submission" date="2015-06" db="EMBL/GenBank/DDBJ databases">
        <title>Survival trade-offs in plant roots during colonization by closely related pathogenic and mutualistic fungi.</title>
        <authorList>
            <person name="Hacquard S."/>
            <person name="Kracher B."/>
            <person name="Hiruma K."/>
            <person name="Weinman A."/>
            <person name="Muench P."/>
            <person name="Garrido Oter R."/>
            <person name="Ver Loren van Themaat E."/>
            <person name="Dallerey J.-F."/>
            <person name="Damm U."/>
            <person name="Henrissat B."/>
            <person name="Lespinet O."/>
            <person name="Thon M."/>
            <person name="Kemen E."/>
            <person name="McHardy A.C."/>
            <person name="Schulze-Lefert P."/>
            <person name="O'Connell R.J."/>
        </authorList>
    </citation>
    <scope>NUCLEOTIDE SEQUENCE [LARGE SCALE GENOMIC DNA]</scope>
    <source>
        <strain evidence="2 3">0861</strain>
    </source>
</reference>
<comment type="caution">
    <text evidence="2">The sequence shown here is derived from an EMBL/GenBank/DDBJ whole genome shotgun (WGS) entry which is preliminary data.</text>
</comment>
<feature type="compositionally biased region" description="Basic residues" evidence="1">
    <location>
        <begin position="82"/>
        <end position="99"/>
    </location>
</feature>
<protein>
    <submittedName>
        <fullName evidence="2">Uncharacterized protein</fullName>
    </submittedName>
</protein>
<feature type="compositionally biased region" description="Pro residues" evidence="1">
    <location>
        <begin position="72"/>
        <end position="81"/>
    </location>
</feature>